<sequence length="170" mass="19351">MSLDGTSPGIILHTGYTSSSRCYLLELPKELRLEILMHAIGSVKPFTTDLAQCRSHPTFEPRYARFANSTVLHLCTLLRHDALSTVGKAMEQVLEDLRMQYDQKRNTRRELTVVWSPTSSQRAYDLAQEMFRIDWCVAVAVKVRKEWQTLCVDMGIRGDGRAKNETVSTS</sequence>
<accession>A0A1V8SUL2</accession>
<dbReference type="Proteomes" id="UP000192596">
    <property type="component" value="Unassembled WGS sequence"/>
</dbReference>
<dbReference type="EMBL" id="NAJO01000026">
    <property type="protein sequence ID" value="OQO02853.1"/>
    <property type="molecule type" value="Genomic_DNA"/>
</dbReference>
<dbReference type="AlphaFoldDB" id="A0A1V8SUL2"/>
<organism evidence="1 2">
    <name type="scientific">Cryoendolithus antarcticus</name>
    <dbReference type="NCBI Taxonomy" id="1507870"/>
    <lineage>
        <taxon>Eukaryota</taxon>
        <taxon>Fungi</taxon>
        <taxon>Dikarya</taxon>
        <taxon>Ascomycota</taxon>
        <taxon>Pezizomycotina</taxon>
        <taxon>Dothideomycetes</taxon>
        <taxon>Dothideomycetidae</taxon>
        <taxon>Cladosporiales</taxon>
        <taxon>Cladosporiaceae</taxon>
        <taxon>Cryoendolithus</taxon>
    </lineage>
</organism>
<reference evidence="2" key="1">
    <citation type="submission" date="2017-03" db="EMBL/GenBank/DDBJ databases">
        <title>Genomes of endolithic fungi from Antarctica.</title>
        <authorList>
            <person name="Coleine C."/>
            <person name="Masonjones S."/>
            <person name="Stajich J.E."/>
        </authorList>
    </citation>
    <scope>NUCLEOTIDE SEQUENCE [LARGE SCALE GENOMIC DNA]</scope>
    <source>
        <strain evidence="2">CCFEE 5527</strain>
    </source>
</reference>
<keyword evidence="2" id="KW-1185">Reference proteome</keyword>
<evidence type="ECO:0000313" key="2">
    <source>
        <dbReference type="Proteomes" id="UP000192596"/>
    </source>
</evidence>
<name>A0A1V8SUL2_9PEZI</name>
<proteinExistence type="predicted"/>
<dbReference type="InParanoid" id="A0A1V8SUL2"/>
<comment type="caution">
    <text evidence="1">The sequence shown here is derived from an EMBL/GenBank/DDBJ whole genome shotgun (WGS) entry which is preliminary data.</text>
</comment>
<evidence type="ECO:0000313" key="1">
    <source>
        <dbReference type="EMBL" id="OQO02853.1"/>
    </source>
</evidence>
<gene>
    <name evidence="1" type="ORF">B0A48_11136</name>
</gene>
<protein>
    <submittedName>
        <fullName evidence="1">Uncharacterized protein</fullName>
    </submittedName>
</protein>